<feature type="chain" id="PRO_5011778757" evidence="2">
    <location>
        <begin position="20"/>
        <end position="385"/>
    </location>
</feature>
<feature type="region of interest" description="Disordered" evidence="1">
    <location>
        <begin position="44"/>
        <end position="93"/>
    </location>
</feature>
<name>A0A1I2IPQ3_9BACT</name>
<protein>
    <submittedName>
        <fullName evidence="3">Uncharacterized protein</fullName>
    </submittedName>
</protein>
<dbReference type="Proteomes" id="UP000199400">
    <property type="component" value="Unassembled WGS sequence"/>
</dbReference>
<evidence type="ECO:0000256" key="1">
    <source>
        <dbReference type="SAM" id="MobiDB-lite"/>
    </source>
</evidence>
<accession>A0A1I2IPQ3</accession>
<dbReference type="NCBIfam" id="NF038133">
    <property type="entry name" value="choice_anch_L"/>
    <property type="match status" value="1"/>
</dbReference>
<organism evidence="3 4">
    <name type="scientific">Nannocystis exedens</name>
    <dbReference type="NCBI Taxonomy" id="54"/>
    <lineage>
        <taxon>Bacteria</taxon>
        <taxon>Pseudomonadati</taxon>
        <taxon>Myxococcota</taxon>
        <taxon>Polyangia</taxon>
        <taxon>Nannocystales</taxon>
        <taxon>Nannocystaceae</taxon>
        <taxon>Nannocystis</taxon>
    </lineage>
</organism>
<dbReference type="OrthoDB" id="5480856at2"/>
<feature type="signal peptide" evidence="2">
    <location>
        <begin position="1"/>
        <end position="19"/>
    </location>
</feature>
<dbReference type="AlphaFoldDB" id="A0A1I2IPQ3"/>
<reference evidence="4" key="1">
    <citation type="submission" date="2016-10" db="EMBL/GenBank/DDBJ databases">
        <authorList>
            <person name="Varghese N."/>
            <person name="Submissions S."/>
        </authorList>
    </citation>
    <scope>NUCLEOTIDE SEQUENCE [LARGE SCALE GENOMIC DNA]</scope>
    <source>
        <strain evidence="4">ATCC 25963</strain>
    </source>
</reference>
<feature type="compositionally biased region" description="Low complexity" evidence="1">
    <location>
        <begin position="44"/>
        <end position="76"/>
    </location>
</feature>
<dbReference type="InterPro" id="IPR049804">
    <property type="entry name" value="Choice_anch_L"/>
</dbReference>
<evidence type="ECO:0000313" key="4">
    <source>
        <dbReference type="Proteomes" id="UP000199400"/>
    </source>
</evidence>
<dbReference type="RefSeq" id="WP_143141513.1">
    <property type="nucleotide sequence ID" value="NZ_FOMX01000071.1"/>
</dbReference>
<evidence type="ECO:0000256" key="2">
    <source>
        <dbReference type="SAM" id="SignalP"/>
    </source>
</evidence>
<keyword evidence="4" id="KW-1185">Reference proteome</keyword>
<sequence length="385" mass="40066">MVRSLSWPGLLVASVSVLAPGCGDDGGGSGTSATGVTGATSLATTSTTAAPTSGAATTGEASTTSSEDSTAAPTSTGAVTGGPALDVGMPDFGGPSECAAEQHAACDAVDGDPLQAIGLNCPGEWTVTGGFDGNPAGLRVLSQWGQADTFTPREGSSFLVLSTGDLAEMHDVPADEGDVASHCNSWFTPGDGMDTTQFPPPITKQPVAGDCLVDPSLVGTGDCSKTIEDQFDQSGFKYDYQELRFTAVVPPGAESFSFDLAFFTKEYPIWQDQPYNDMFIGWLESTNWTGNISFDDQGKALSLNAAFLELYDDGGDLPEFAGTCMRYSAGTKWLTTTADVVPGETIELVLAIFDLDDVNWDSFVLVDNFQWHCGDATGPVTEPVG</sequence>
<evidence type="ECO:0000313" key="3">
    <source>
        <dbReference type="EMBL" id="SFF43037.1"/>
    </source>
</evidence>
<gene>
    <name evidence="3" type="ORF">SAMN02745121_08817</name>
</gene>
<keyword evidence="2" id="KW-0732">Signal</keyword>
<proteinExistence type="predicted"/>
<dbReference type="EMBL" id="FOMX01000071">
    <property type="protein sequence ID" value="SFF43037.1"/>
    <property type="molecule type" value="Genomic_DNA"/>
</dbReference>